<evidence type="ECO:0000313" key="2">
    <source>
        <dbReference type="EMBL" id="MBK0393490.1"/>
    </source>
</evidence>
<protein>
    <submittedName>
        <fullName evidence="2">Uncharacterized protein</fullName>
    </submittedName>
</protein>
<keyword evidence="1" id="KW-0472">Membrane</keyword>
<name>A0A934URS3_9BURK</name>
<evidence type="ECO:0000313" key="3">
    <source>
        <dbReference type="Proteomes" id="UP000617041"/>
    </source>
</evidence>
<reference evidence="2" key="1">
    <citation type="submission" date="2020-12" db="EMBL/GenBank/DDBJ databases">
        <title>Ramlibacter sp. nov., isolated from a freshwater alga, Cryptomonas.</title>
        <authorList>
            <person name="Kim H.M."/>
            <person name="Jeon C.O."/>
        </authorList>
    </citation>
    <scope>NUCLEOTIDE SEQUENCE</scope>
    <source>
        <strain evidence="2">CrO1</strain>
    </source>
</reference>
<evidence type="ECO:0000256" key="1">
    <source>
        <dbReference type="SAM" id="Phobius"/>
    </source>
</evidence>
<comment type="caution">
    <text evidence="2">The sequence shown here is derived from an EMBL/GenBank/DDBJ whole genome shotgun (WGS) entry which is preliminary data.</text>
</comment>
<dbReference type="RefSeq" id="WP_200788455.1">
    <property type="nucleotide sequence ID" value="NZ_JAEDAO010000001.1"/>
</dbReference>
<dbReference type="EMBL" id="JAEDAO010000001">
    <property type="protein sequence ID" value="MBK0393490.1"/>
    <property type="molecule type" value="Genomic_DNA"/>
</dbReference>
<feature type="transmembrane region" description="Helical" evidence="1">
    <location>
        <begin position="32"/>
        <end position="51"/>
    </location>
</feature>
<keyword evidence="1" id="KW-1133">Transmembrane helix</keyword>
<accession>A0A934URS3</accession>
<proteinExistence type="predicted"/>
<dbReference type="InterPro" id="IPR046027">
    <property type="entry name" value="DUF5985"/>
</dbReference>
<organism evidence="2 3">
    <name type="scientific">Ramlibacter algicola</name>
    <dbReference type="NCBI Taxonomy" id="2795217"/>
    <lineage>
        <taxon>Bacteria</taxon>
        <taxon>Pseudomonadati</taxon>
        <taxon>Pseudomonadota</taxon>
        <taxon>Betaproteobacteria</taxon>
        <taxon>Burkholderiales</taxon>
        <taxon>Comamonadaceae</taxon>
        <taxon>Ramlibacter</taxon>
    </lineage>
</organism>
<sequence length="86" mass="9608">MAPLIYALCAITSALCTVLLWRGYVSNKVRLLFWAASSFALLTVNNILLLADKVVWAVEVDLRMWRLGVGLAAVLLLLFGLIWEED</sequence>
<dbReference type="AlphaFoldDB" id="A0A934URS3"/>
<gene>
    <name evidence="2" type="ORF">I8E28_12890</name>
</gene>
<dbReference type="Proteomes" id="UP000617041">
    <property type="component" value="Unassembled WGS sequence"/>
</dbReference>
<keyword evidence="1" id="KW-0812">Transmembrane</keyword>
<dbReference type="Pfam" id="PF19447">
    <property type="entry name" value="DUF5985"/>
    <property type="match status" value="1"/>
</dbReference>
<feature type="transmembrane region" description="Helical" evidence="1">
    <location>
        <begin position="63"/>
        <end position="83"/>
    </location>
</feature>
<keyword evidence="3" id="KW-1185">Reference proteome</keyword>